<feature type="signal peptide" evidence="3">
    <location>
        <begin position="1"/>
        <end position="26"/>
    </location>
</feature>
<dbReference type="Gene3D" id="1.20.1420.20">
    <property type="entry name" value="M75 peptidase, HXXE motif"/>
    <property type="match status" value="1"/>
</dbReference>
<sequence length="367" mass="39408">MTLIKRTTLFKSASLWFCLGACLSLASCGGSRENDAAVLSEGSLALALEQVIDGTVIVASEQFASDVSHFNSSIDSFCAAPDASGLSQLQADWKTMANAWYQLVPFNFGPLYDDTVFPAYQYIDSFRVRGTNYTATVRTLIKNLITADTDVSSSYFDTRTFQYVGLLPLEVTVFETASGQSPLAADIVTEFQQQPRKCAVMAGLAGSLQNRADYVVNGWTADHLESGTPYRDLFLSGDLDDGSEPLTALISAVQSYLDYLQQRDTVSNVAALSGNAWPEMQASIDVIRDTLDGSEATTVSLLELIESAGNIAEANTVRSNLAQASDAISDQDATTFNSMAAALDGNFKREIPNGLDVSLGINFSDGD</sequence>
<keyword evidence="2 3" id="KW-0732">Signal</keyword>
<accession>A0ABW8NEY2</accession>
<comment type="subcellular location">
    <subcellularLocation>
        <location evidence="1">Cell envelope</location>
    </subcellularLocation>
</comment>
<evidence type="ECO:0000256" key="2">
    <source>
        <dbReference type="ARBA" id="ARBA00022729"/>
    </source>
</evidence>
<evidence type="ECO:0000259" key="4">
    <source>
        <dbReference type="Pfam" id="PF09375"/>
    </source>
</evidence>
<dbReference type="Proteomes" id="UP001620597">
    <property type="component" value="Unassembled WGS sequence"/>
</dbReference>
<name>A0ABW8NEY2_9GAMM</name>
<comment type="caution">
    <text evidence="5">The sequence shown here is derived from an EMBL/GenBank/DDBJ whole genome shotgun (WGS) entry which is preliminary data.</text>
</comment>
<dbReference type="InterPro" id="IPR018976">
    <property type="entry name" value="Imelysin-like"/>
</dbReference>
<gene>
    <name evidence="5" type="ORF">WG929_03715</name>
</gene>
<evidence type="ECO:0000313" key="6">
    <source>
        <dbReference type="Proteomes" id="UP001620597"/>
    </source>
</evidence>
<protein>
    <submittedName>
        <fullName evidence="5">Imelysin family protein</fullName>
    </submittedName>
</protein>
<keyword evidence="6" id="KW-1185">Reference proteome</keyword>
<proteinExistence type="predicted"/>
<feature type="chain" id="PRO_5046874775" evidence="3">
    <location>
        <begin position="27"/>
        <end position="367"/>
    </location>
</feature>
<evidence type="ECO:0000256" key="1">
    <source>
        <dbReference type="ARBA" id="ARBA00004196"/>
    </source>
</evidence>
<reference evidence="5 6" key="1">
    <citation type="submission" date="2024-03" db="EMBL/GenBank/DDBJ databases">
        <title>High-quality draft genome sequence of Oceanobacter sp. wDCs-4.</title>
        <authorList>
            <person name="Dong C."/>
        </authorList>
    </citation>
    <scope>NUCLEOTIDE SEQUENCE [LARGE SCALE GENOMIC DNA]</scope>
    <source>
        <strain evidence="6">wDCs-4</strain>
    </source>
</reference>
<feature type="domain" description="Imelysin-like" evidence="4">
    <location>
        <begin position="61"/>
        <end position="338"/>
    </location>
</feature>
<dbReference type="EMBL" id="JBBKTX010000003">
    <property type="protein sequence ID" value="MFK4751512.1"/>
    <property type="molecule type" value="Genomic_DNA"/>
</dbReference>
<dbReference type="RefSeq" id="WP_416204964.1">
    <property type="nucleotide sequence ID" value="NZ_JBBKTX010000003.1"/>
</dbReference>
<dbReference type="InterPro" id="IPR038352">
    <property type="entry name" value="Imelysin_sf"/>
</dbReference>
<dbReference type="PROSITE" id="PS51257">
    <property type="entry name" value="PROKAR_LIPOPROTEIN"/>
    <property type="match status" value="1"/>
</dbReference>
<evidence type="ECO:0000256" key="3">
    <source>
        <dbReference type="SAM" id="SignalP"/>
    </source>
</evidence>
<evidence type="ECO:0000313" key="5">
    <source>
        <dbReference type="EMBL" id="MFK4751512.1"/>
    </source>
</evidence>
<organism evidence="5 6">
    <name type="scientific">Oceanobacter antarcticus</name>
    <dbReference type="NCBI Taxonomy" id="3133425"/>
    <lineage>
        <taxon>Bacteria</taxon>
        <taxon>Pseudomonadati</taxon>
        <taxon>Pseudomonadota</taxon>
        <taxon>Gammaproteobacteria</taxon>
        <taxon>Oceanospirillales</taxon>
        <taxon>Oceanospirillaceae</taxon>
        <taxon>Oceanobacter</taxon>
    </lineage>
</organism>
<dbReference type="Pfam" id="PF09375">
    <property type="entry name" value="Peptidase_M75"/>
    <property type="match status" value="1"/>
</dbReference>